<organism evidence="1">
    <name type="scientific">Cuerna arida</name>
    <dbReference type="NCBI Taxonomy" id="1464854"/>
    <lineage>
        <taxon>Eukaryota</taxon>
        <taxon>Metazoa</taxon>
        <taxon>Ecdysozoa</taxon>
        <taxon>Arthropoda</taxon>
        <taxon>Hexapoda</taxon>
        <taxon>Insecta</taxon>
        <taxon>Pterygota</taxon>
        <taxon>Neoptera</taxon>
        <taxon>Paraneoptera</taxon>
        <taxon>Hemiptera</taxon>
        <taxon>Auchenorrhyncha</taxon>
        <taxon>Membracoidea</taxon>
        <taxon>Cicadellidae</taxon>
        <taxon>Cicadellinae</taxon>
        <taxon>Proconiini</taxon>
        <taxon>Cuerna</taxon>
    </lineage>
</organism>
<reference evidence="1" key="1">
    <citation type="submission" date="2015-11" db="EMBL/GenBank/DDBJ databases">
        <title>De novo transcriptome assembly of four potential Pierce s Disease insect vectors from Arizona vineyards.</title>
        <authorList>
            <person name="Tassone E.E."/>
        </authorList>
    </citation>
    <scope>NUCLEOTIDE SEQUENCE</scope>
</reference>
<evidence type="ECO:0000313" key="1">
    <source>
        <dbReference type="EMBL" id="JAS62141.1"/>
    </source>
</evidence>
<gene>
    <name evidence="1" type="ORF">g.18934</name>
</gene>
<name>A0A1B6GI95_9HEMI</name>
<accession>A0A1B6GI95</accession>
<dbReference type="AlphaFoldDB" id="A0A1B6GI95"/>
<dbReference type="EMBL" id="GECZ01007628">
    <property type="protein sequence ID" value="JAS62141.1"/>
    <property type="molecule type" value="Transcribed_RNA"/>
</dbReference>
<sequence>MAEFKPNYYCSNYLGKSQFIDPDVSCWITYVHPVHKIWMKTDSNEGIKPFHDLNLFEYTPKTFNQNATQDVQQGKVVNESEVYSDINFKSTTTVSQNMLNPSIPADVKRTENCLDLYVKMVELKVNNRLSKCKTVYQLRRLNGKEINRRDHDWKILRKSSRLQQKRKNRVEETYKMNLSGDKKLLKSKKVSKIINKSHPSLSDQDTTTLSIPKTRIPNRIDNKENSVFNFTKSLHTSKIKHRNKSNCIKGSSIVYSGTRATDSFLRQEKNDYVSGDVLFNTKTSEPVKKMSGVLYRVTPIYSHSYSLRPLESRILRYPLFLEKLQ</sequence>
<protein>
    <submittedName>
        <fullName evidence="1">Uncharacterized protein</fullName>
    </submittedName>
</protein>
<proteinExistence type="predicted"/>